<keyword evidence="2" id="KW-1185">Reference proteome</keyword>
<dbReference type="NCBIfam" id="TIGR01909">
    <property type="entry name" value="C_GCAxxG_C_C"/>
    <property type="match status" value="1"/>
</dbReference>
<protein>
    <submittedName>
        <fullName evidence="1">C_GCAxxG_C_C family probable redox protein</fullName>
    </submittedName>
</protein>
<dbReference type="RefSeq" id="WP_073478804.1">
    <property type="nucleotide sequence ID" value="NZ_FQZU01000053.1"/>
</dbReference>
<reference evidence="2" key="1">
    <citation type="submission" date="2016-11" db="EMBL/GenBank/DDBJ databases">
        <authorList>
            <person name="Varghese N."/>
            <person name="Submissions S."/>
        </authorList>
    </citation>
    <scope>NUCLEOTIDE SEQUENCE [LARGE SCALE GENOMIC DNA]</scope>
    <source>
        <strain evidence="2">DSM 16219</strain>
    </source>
</reference>
<organism evidence="1 2">
    <name type="scientific">Desulfatibacillum alkenivorans DSM 16219</name>
    <dbReference type="NCBI Taxonomy" id="1121393"/>
    <lineage>
        <taxon>Bacteria</taxon>
        <taxon>Pseudomonadati</taxon>
        <taxon>Thermodesulfobacteriota</taxon>
        <taxon>Desulfobacteria</taxon>
        <taxon>Desulfobacterales</taxon>
        <taxon>Desulfatibacillaceae</taxon>
        <taxon>Desulfatibacillum</taxon>
    </lineage>
</organism>
<dbReference type="Pfam" id="PF09719">
    <property type="entry name" value="C_GCAxxG_C_C"/>
    <property type="match status" value="1"/>
</dbReference>
<proteinExistence type="predicted"/>
<evidence type="ECO:0000313" key="2">
    <source>
        <dbReference type="Proteomes" id="UP000183994"/>
    </source>
</evidence>
<evidence type="ECO:0000313" key="1">
    <source>
        <dbReference type="EMBL" id="SHL21087.1"/>
    </source>
</evidence>
<dbReference type="OrthoDB" id="9791535at2"/>
<dbReference type="InterPro" id="IPR010181">
    <property type="entry name" value="CGCAxxGCC_motif"/>
</dbReference>
<accession>A0A1M6YS91</accession>
<name>A0A1M6YS91_9BACT</name>
<dbReference type="AlphaFoldDB" id="A0A1M6YS91"/>
<dbReference type="STRING" id="1121393.SAMN02745216_04819"/>
<gene>
    <name evidence="1" type="ORF">SAMN02745216_04819</name>
</gene>
<sequence length="149" mass="16052">MTDREKQAMEFFDNGFNCAQGVLIMQSQTLGLDKETAAGIASAFGGGVSRRGNVCGAVAGALMALGMQFGNKAPNDKAARERAYDKADQFIARFTESCGSMICRDLLGVDLSRPGMLEKAREERIFQEKCPRYVALAAEIAEAMLAEGK</sequence>
<dbReference type="Proteomes" id="UP000183994">
    <property type="component" value="Unassembled WGS sequence"/>
</dbReference>
<dbReference type="EMBL" id="FQZU01000053">
    <property type="protein sequence ID" value="SHL21087.1"/>
    <property type="molecule type" value="Genomic_DNA"/>
</dbReference>